<dbReference type="InterPro" id="IPR012763">
    <property type="entry name" value="DNA_pol_III_sug/sutau_N"/>
</dbReference>
<protein>
    <recommendedName>
        <fullName evidence="2">DNA-directed DNA polymerase</fullName>
        <ecNumber evidence="2">2.7.7.7</ecNumber>
    </recommendedName>
</protein>
<dbReference type="InterPro" id="IPR008921">
    <property type="entry name" value="DNA_pol3_clamp-load_cplx_C"/>
</dbReference>
<evidence type="ECO:0000256" key="11">
    <source>
        <dbReference type="ARBA" id="ARBA00049244"/>
    </source>
</evidence>
<dbReference type="Gene3D" id="1.10.8.60">
    <property type="match status" value="1"/>
</dbReference>
<keyword evidence="9" id="KW-0067">ATP-binding</keyword>
<dbReference type="SUPFAM" id="SSF48019">
    <property type="entry name" value="post-AAA+ oligomerization domain-like"/>
    <property type="match status" value="1"/>
</dbReference>
<reference evidence="14 15" key="1">
    <citation type="submission" date="2017-02" db="EMBL/GenBank/DDBJ databases">
        <authorList>
            <person name="Peterson S.W."/>
        </authorList>
    </citation>
    <scope>NUCLEOTIDE SEQUENCE [LARGE SCALE GENOMIC DNA]</scope>
    <source>
        <strain evidence="14 15">DSM 15102</strain>
    </source>
</reference>
<dbReference type="InterPro" id="IPR003593">
    <property type="entry name" value="AAA+_ATPase"/>
</dbReference>
<organism evidence="14 15">
    <name type="scientific">Garciella nitratireducens DSM 15102</name>
    <dbReference type="NCBI Taxonomy" id="1121911"/>
    <lineage>
        <taxon>Bacteria</taxon>
        <taxon>Bacillati</taxon>
        <taxon>Bacillota</taxon>
        <taxon>Clostridia</taxon>
        <taxon>Eubacteriales</taxon>
        <taxon>Eubacteriaceae</taxon>
        <taxon>Garciella</taxon>
    </lineage>
</organism>
<evidence type="ECO:0000256" key="6">
    <source>
        <dbReference type="ARBA" id="ARBA00022723"/>
    </source>
</evidence>
<accession>A0A1T4NHU1</accession>
<evidence type="ECO:0000313" key="15">
    <source>
        <dbReference type="Proteomes" id="UP000196365"/>
    </source>
</evidence>
<dbReference type="GO" id="GO:0003887">
    <property type="term" value="F:DNA-directed DNA polymerase activity"/>
    <property type="evidence" value="ECO:0007669"/>
    <property type="project" value="UniProtKB-KW"/>
</dbReference>
<dbReference type="EMBL" id="FUWV01000011">
    <property type="protein sequence ID" value="SJZ78802.1"/>
    <property type="molecule type" value="Genomic_DNA"/>
</dbReference>
<gene>
    <name evidence="14" type="ORF">SAMN02745973_01688</name>
</gene>
<dbReference type="InterPro" id="IPR005790">
    <property type="entry name" value="DNA_polIII_delta"/>
</dbReference>
<keyword evidence="4" id="KW-0548">Nucleotidyltransferase</keyword>
<dbReference type="InterPro" id="IPR045085">
    <property type="entry name" value="HLD_clamp_pol_III_gamma_tau"/>
</dbReference>
<dbReference type="Pfam" id="PF12169">
    <property type="entry name" value="DNA_pol3_gamma3"/>
    <property type="match status" value="1"/>
</dbReference>
<dbReference type="GO" id="GO:0006261">
    <property type="term" value="P:DNA-templated DNA replication"/>
    <property type="evidence" value="ECO:0007669"/>
    <property type="project" value="TreeGrafter"/>
</dbReference>
<proteinExistence type="inferred from homology"/>
<dbReference type="CDD" id="cd00009">
    <property type="entry name" value="AAA"/>
    <property type="match status" value="1"/>
</dbReference>
<feature type="region of interest" description="Disordered" evidence="12">
    <location>
        <begin position="388"/>
        <end position="434"/>
    </location>
</feature>
<dbReference type="EC" id="2.7.7.7" evidence="2"/>
<keyword evidence="7" id="KW-0547">Nucleotide-binding</keyword>
<dbReference type="InterPro" id="IPR027417">
    <property type="entry name" value="P-loop_NTPase"/>
</dbReference>
<dbReference type="Pfam" id="PF13177">
    <property type="entry name" value="DNA_pol3_delta2"/>
    <property type="match status" value="1"/>
</dbReference>
<evidence type="ECO:0000256" key="5">
    <source>
        <dbReference type="ARBA" id="ARBA00022705"/>
    </source>
</evidence>
<keyword evidence="15" id="KW-1185">Reference proteome</keyword>
<keyword evidence="6" id="KW-0479">Metal-binding</keyword>
<dbReference type="NCBIfam" id="TIGR02397">
    <property type="entry name" value="dnaX_nterm"/>
    <property type="match status" value="1"/>
</dbReference>
<dbReference type="GO" id="GO:0005524">
    <property type="term" value="F:ATP binding"/>
    <property type="evidence" value="ECO:0007669"/>
    <property type="project" value="UniProtKB-KW"/>
</dbReference>
<dbReference type="Gene3D" id="3.40.50.300">
    <property type="entry name" value="P-loop containing nucleotide triphosphate hydrolases"/>
    <property type="match status" value="1"/>
</dbReference>
<evidence type="ECO:0000256" key="4">
    <source>
        <dbReference type="ARBA" id="ARBA00022695"/>
    </source>
</evidence>
<dbReference type="NCBIfam" id="TIGR01128">
    <property type="entry name" value="holA"/>
    <property type="match status" value="1"/>
</dbReference>
<evidence type="ECO:0000256" key="12">
    <source>
        <dbReference type="SAM" id="MobiDB-lite"/>
    </source>
</evidence>
<evidence type="ECO:0000259" key="13">
    <source>
        <dbReference type="SMART" id="SM00382"/>
    </source>
</evidence>
<dbReference type="Gene3D" id="1.20.272.10">
    <property type="match status" value="1"/>
</dbReference>
<evidence type="ECO:0000256" key="7">
    <source>
        <dbReference type="ARBA" id="ARBA00022741"/>
    </source>
</evidence>
<comment type="catalytic activity">
    <reaction evidence="11">
        <text>DNA(n) + a 2'-deoxyribonucleoside 5'-triphosphate = DNA(n+1) + diphosphate</text>
        <dbReference type="Rhea" id="RHEA:22508"/>
        <dbReference type="Rhea" id="RHEA-COMP:17339"/>
        <dbReference type="Rhea" id="RHEA-COMP:17340"/>
        <dbReference type="ChEBI" id="CHEBI:33019"/>
        <dbReference type="ChEBI" id="CHEBI:61560"/>
        <dbReference type="ChEBI" id="CHEBI:173112"/>
        <dbReference type="EC" id="2.7.7.7"/>
    </reaction>
</comment>
<dbReference type="Pfam" id="PF22608">
    <property type="entry name" value="DNAX_ATPase_lid"/>
    <property type="match status" value="1"/>
</dbReference>
<feature type="domain" description="AAA+ ATPase" evidence="13">
    <location>
        <begin position="38"/>
        <end position="180"/>
    </location>
</feature>
<dbReference type="PANTHER" id="PTHR11669">
    <property type="entry name" value="REPLICATION FACTOR C / DNA POLYMERASE III GAMMA-TAU SUBUNIT"/>
    <property type="match status" value="1"/>
</dbReference>
<dbReference type="InterPro" id="IPR048448">
    <property type="entry name" value="DnaX-like_C"/>
</dbReference>
<dbReference type="SUPFAM" id="SSF52540">
    <property type="entry name" value="P-loop containing nucleoside triphosphate hydrolases"/>
    <property type="match status" value="1"/>
</dbReference>
<dbReference type="GO" id="GO:0009360">
    <property type="term" value="C:DNA polymerase III complex"/>
    <property type="evidence" value="ECO:0007669"/>
    <property type="project" value="InterPro"/>
</dbReference>
<evidence type="ECO:0000256" key="2">
    <source>
        <dbReference type="ARBA" id="ARBA00012417"/>
    </source>
</evidence>
<evidence type="ECO:0000256" key="1">
    <source>
        <dbReference type="ARBA" id="ARBA00006360"/>
    </source>
</evidence>
<evidence type="ECO:0000313" key="14">
    <source>
        <dbReference type="EMBL" id="SJZ78802.1"/>
    </source>
</evidence>
<name>A0A1T4NHU1_9FIRM</name>
<dbReference type="InterPro" id="IPR050238">
    <property type="entry name" value="DNA_Rep/Repair_Clamp_Loader"/>
</dbReference>
<keyword evidence="3" id="KW-0808">Transferase</keyword>
<keyword evidence="5" id="KW-0235">DNA replication</keyword>
<dbReference type="Pfam" id="PF20964">
    <property type="entry name" value="DnaX_C"/>
    <property type="match status" value="1"/>
</dbReference>
<dbReference type="GO" id="GO:0046872">
    <property type="term" value="F:metal ion binding"/>
    <property type="evidence" value="ECO:0007669"/>
    <property type="project" value="UniProtKB-KW"/>
</dbReference>
<keyword evidence="8" id="KW-0862">Zinc</keyword>
<dbReference type="FunFam" id="1.10.8.60:FF:000013">
    <property type="entry name" value="DNA polymerase III subunit gamma/tau"/>
    <property type="match status" value="1"/>
</dbReference>
<dbReference type="InterPro" id="IPR022754">
    <property type="entry name" value="DNA_pol_III_gamma-3"/>
</dbReference>
<dbReference type="CDD" id="cd18137">
    <property type="entry name" value="HLD_clamp_pol_III_gamma_tau"/>
    <property type="match status" value="1"/>
</dbReference>
<dbReference type="SMART" id="SM00382">
    <property type="entry name" value="AAA"/>
    <property type="match status" value="1"/>
</dbReference>
<dbReference type="AlphaFoldDB" id="A0A1T4NHU1"/>
<dbReference type="GO" id="GO:0003677">
    <property type="term" value="F:DNA binding"/>
    <property type="evidence" value="ECO:0007669"/>
    <property type="project" value="InterPro"/>
</dbReference>
<keyword evidence="10" id="KW-0239">DNA-directed DNA polymerase</keyword>
<sequence>MMSYTALYRRWRPRTFQDVVGQEPIITTLKNQIIHHRIAHAYLFSGTRGTGKTSTAKIFARAVNCSHPIEGNPCGECEVCKQIESAKVMDIIEIDAASNRGVDEIRELREKINYPPSIGQYKVYIIDEVHMLTQEAFNALLKTLEEPPKHVIFILATTEPHRLPATILSRCQRFDFKRVTIQDMVERMEYICKQMKISIEKKALELVAKNAEGALRDALSILDQCFSLVEGNNTITYEIIVDTLGLASEGWLYEISNSMLEQDVENTIKLLHEMMDNGKDMIQIVKQLIEHFRNILIAKTFPDPNEILELPQEQIQALKIQGENVPEQRLFRFINELNETENTMKYSSQPMIILEMECIKLCKQPKENALEDIIERLNLLEKKIQEGNFSTKPQTKEQKKTISSKPKPEKSSTSKPKDEKEISKDPISKETPKPLKKNDFLTLEQIQEKWETIMKEVKRKKVQVAALLKEGQPAEFHEGKLYIAFQDGFGFHQAALAKRENIELIEQIVSEITNSLVKVESVMIDQIPSYSKQLEEPKIDPVKVAIEIFGEDVVEVVDDEEQDS</sequence>
<evidence type="ECO:0000256" key="9">
    <source>
        <dbReference type="ARBA" id="ARBA00022840"/>
    </source>
</evidence>
<dbReference type="Proteomes" id="UP000196365">
    <property type="component" value="Unassembled WGS sequence"/>
</dbReference>
<evidence type="ECO:0000256" key="3">
    <source>
        <dbReference type="ARBA" id="ARBA00022679"/>
    </source>
</evidence>
<feature type="compositionally biased region" description="Basic and acidic residues" evidence="12">
    <location>
        <begin position="394"/>
        <end position="434"/>
    </location>
</feature>
<evidence type="ECO:0000256" key="8">
    <source>
        <dbReference type="ARBA" id="ARBA00022833"/>
    </source>
</evidence>
<dbReference type="NCBIfam" id="NF004046">
    <property type="entry name" value="PRK05563.1"/>
    <property type="match status" value="1"/>
</dbReference>
<evidence type="ECO:0000256" key="10">
    <source>
        <dbReference type="ARBA" id="ARBA00022932"/>
    </source>
</evidence>
<dbReference type="PANTHER" id="PTHR11669:SF0">
    <property type="entry name" value="PROTEIN STICHEL-LIKE 2"/>
    <property type="match status" value="1"/>
</dbReference>
<comment type="similarity">
    <text evidence="1">Belongs to the DnaX/STICHEL family.</text>
</comment>
<dbReference type="FunFam" id="3.40.50.300:FF:000014">
    <property type="entry name" value="DNA polymerase III subunit gamma/tau"/>
    <property type="match status" value="1"/>
</dbReference>